<dbReference type="PANTHER" id="PTHR45663:SF11">
    <property type="entry name" value="GEO12009P1"/>
    <property type="match status" value="1"/>
</dbReference>
<dbReference type="Pfam" id="PF00085">
    <property type="entry name" value="Thioredoxin"/>
    <property type="match status" value="1"/>
</dbReference>
<dbReference type="Gene3D" id="1.25.40.10">
    <property type="entry name" value="Tetratricopeptide repeat domain"/>
    <property type="match status" value="1"/>
</dbReference>
<keyword evidence="2" id="KW-0676">Redox-active center</keyword>
<dbReference type="GO" id="GO:0005737">
    <property type="term" value="C:cytoplasm"/>
    <property type="evidence" value="ECO:0007669"/>
    <property type="project" value="TreeGrafter"/>
</dbReference>
<dbReference type="SUPFAM" id="SSF52833">
    <property type="entry name" value="Thioredoxin-like"/>
    <property type="match status" value="1"/>
</dbReference>
<dbReference type="Proteomes" id="UP000316181">
    <property type="component" value="Unassembled WGS sequence"/>
</dbReference>
<protein>
    <submittedName>
        <fullName evidence="4">Putative thioredoxin</fullName>
    </submittedName>
</protein>
<name>A0A542SRL6_9MICO</name>
<dbReference type="GO" id="GO:0006950">
    <property type="term" value="P:response to stress"/>
    <property type="evidence" value="ECO:0007669"/>
    <property type="project" value="UniProtKB-ARBA"/>
</dbReference>
<reference evidence="4 5" key="1">
    <citation type="submission" date="2019-06" db="EMBL/GenBank/DDBJ databases">
        <title>Sequencing the genomes of 1000 actinobacteria strains.</title>
        <authorList>
            <person name="Klenk H.-P."/>
        </authorList>
    </citation>
    <scope>NUCLEOTIDE SEQUENCE [LARGE SCALE GENOMIC DNA]</scope>
    <source>
        <strain evidence="4 5">DSM 10596</strain>
    </source>
</reference>
<evidence type="ECO:0000259" key="3">
    <source>
        <dbReference type="PROSITE" id="PS51352"/>
    </source>
</evidence>
<accession>A0A542SRL6</accession>
<dbReference type="GO" id="GO:0015035">
    <property type="term" value="F:protein-disulfide reductase activity"/>
    <property type="evidence" value="ECO:0007669"/>
    <property type="project" value="TreeGrafter"/>
</dbReference>
<feature type="domain" description="Thioredoxin" evidence="3">
    <location>
        <begin position="18"/>
        <end position="144"/>
    </location>
</feature>
<dbReference type="PANTHER" id="PTHR45663">
    <property type="entry name" value="GEO12009P1"/>
    <property type="match status" value="1"/>
</dbReference>
<dbReference type="PROSITE" id="PS51352">
    <property type="entry name" value="THIOREDOXIN_2"/>
    <property type="match status" value="1"/>
</dbReference>
<gene>
    <name evidence="4" type="ORF">FB389_1945</name>
</gene>
<dbReference type="InterPro" id="IPR013766">
    <property type="entry name" value="Thioredoxin_domain"/>
</dbReference>
<dbReference type="EMBL" id="VFNV01000001">
    <property type="protein sequence ID" value="TQK77228.1"/>
    <property type="molecule type" value="Genomic_DNA"/>
</dbReference>
<organism evidence="4 5">
    <name type="scientific">Rarobacter incanus</name>
    <dbReference type="NCBI Taxonomy" id="153494"/>
    <lineage>
        <taxon>Bacteria</taxon>
        <taxon>Bacillati</taxon>
        <taxon>Actinomycetota</taxon>
        <taxon>Actinomycetes</taxon>
        <taxon>Micrococcales</taxon>
        <taxon>Rarobacteraceae</taxon>
        <taxon>Rarobacter</taxon>
    </lineage>
</organism>
<dbReference type="OrthoDB" id="5181746at2"/>
<comment type="caution">
    <text evidence="4">The sequence shown here is derived from an EMBL/GenBank/DDBJ whole genome shotgun (WGS) entry which is preliminary data.</text>
</comment>
<dbReference type="InterPro" id="IPR011990">
    <property type="entry name" value="TPR-like_helical_dom_sf"/>
</dbReference>
<proteinExistence type="inferred from homology"/>
<dbReference type="Pfam" id="PF14561">
    <property type="entry name" value="TPR_20"/>
    <property type="match status" value="1"/>
</dbReference>
<evidence type="ECO:0000256" key="1">
    <source>
        <dbReference type="ARBA" id="ARBA00008987"/>
    </source>
</evidence>
<keyword evidence="5" id="KW-1185">Reference proteome</keyword>
<dbReference type="RefSeq" id="WP_142113055.1">
    <property type="nucleotide sequence ID" value="NZ_BAAATB010000006.1"/>
</dbReference>
<evidence type="ECO:0000256" key="2">
    <source>
        <dbReference type="ARBA" id="ARBA00023284"/>
    </source>
</evidence>
<evidence type="ECO:0000313" key="5">
    <source>
        <dbReference type="Proteomes" id="UP000316181"/>
    </source>
</evidence>
<dbReference type="Gene3D" id="3.40.30.10">
    <property type="entry name" value="Glutaredoxin"/>
    <property type="match status" value="1"/>
</dbReference>
<comment type="similarity">
    <text evidence="1">Belongs to the thioredoxin family.</text>
</comment>
<sequence>MSQPPQPHISMRGAVDLSGLGAPAPRADGAGGGDANGYVVDVTDSNFQQVIEGSANYLVLMLVWMPADPACQQVASDLAALADEARGAFQLARVDAEAAPNIARALQAQGVPLVVAVIGGQPVPMFQGTADIEQIRDVVGQVIAAAQANGVTGKAPYAEAGEPDAEPAPEPLPPLHQAAFDALEKGDAQGAVQAYQQALQQDPRDQDAAAGLAQASLLLRLQGADAAAIRKAAADLPADVDAQLAVADLDIAGGKVQDALDRLLDLLTESCGDDRDRVRARLLDYFTLLGADDPRVPPARRRLAAALF</sequence>
<dbReference type="AlphaFoldDB" id="A0A542SRL6"/>
<evidence type="ECO:0000313" key="4">
    <source>
        <dbReference type="EMBL" id="TQK77228.1"/>
    </source>
</evidence>
<dbReference type="InterPro" id="IPR036249">
    <property type="entry name" value="Thioredoxin-like_sf"/>
</dbReference>
<dbReference type="SUPFAM" id="SSF48452">
    <property type="entry name" value="TPR-like"/>
    <property type="match status" value="1"/>
</dbReference>